<evidence type="ECO:0000256" key="1">
    <source>
        <dbReference type="SAM" id="Phobius"/>
    </source>
</evidence>
<organism evidence="2 3">
    <name type="scientific">Aphis glycines</name>
    <name type="common">Soybean aphid</name>
    <dbReference type="NCBI Taxonomy" id="307491"/>
    <lineage>
        <taxon>Eukaryota</taxon>
        <taxon>Metazoa</taxon>
        <taxon>Ecdysozoa</taxon>
        <taxon>Arthropoda</taxon>
        <taxon>Hexapoda</taxon>
        <taxon>Insecta</taxon>
        <taxon>Pterygota</taxon>
        <taxon>Neoptera</taxon>
        <taxon>Paraneoptera</taxon>
        <taxon>Hemiptera</taxon>
        <taxon>Sternorrhyncha</taxon>
        <taxon>Aphidomorpha</taxon>
        <taxon>Aphidoidea</taxon>
        <taxon>Aphididae</taxon>
        <taxon>Aphidini</taxon>
        <taxon>Aphis</taxon>
        <taxon>Aphis</taxon>
    </lineage>
</organism>
<dbReference type="AlphaFoldDB" id="A0A6G0TFB5"/>
<evidence type="ECO:0000313" key="3">
    <source>
        <dbReference type="Proteomes" id="UP000475862"/>
    </source>
</evidence>
<gene>
    <name evidence="2" type="ORF">AGLY_010208</name>
</gene>
<keyword evidence="1" id="KW-0472">Membrane</keyword>
<comment type="caution">
    <text evidence="2">The sequence shown here is derived from an EMBL/GenBank/DDBJ whole genome shotgun (WGS) entry which is preliminary data.</text>
</comment>
<accession>A0A6G0TFB5</accession>
<name>A0A6G0TFB5_APHGL</name>
<dbReference type="EMBL" id="VYZN01000040">
    <property type="protein sequence ID" value="KAE9532006.1"/>
    <property type="molecule type" value="Genomic_DNA"/>
</dbReference>
<evidence type="ECO:0000313" key="2">
    <source>
        <dbReference type="EMBL" id="KAE9532006.1"/>
    </source>
</evidence>
<keyword evidence="1" id="KW-0812">Transmembrane</keyword>
<feature type="transmembrane region" description="Helical" evidence="1">
    <location>
        <begin position="52"/>
        <end position="75"/>
    </location>
</feature>
<reference evidence="2 3" key="1">
    <citation type="submission" date="2019-08" db="EMBL/GenBank/DDBJ databases">
        <title>The genome of the soybean aphid Biotype 1, its phylome, world population structure and adaptation to the North American continent.</title>
        <authorList>
            <person name="Giordano R."/>
            <person name="Donthu R.K."/>
            <person name="Hernandez A.G."/>
            <person name="Wright C.L."/>
            <person name="Zimin A.V."/>
        </authorList>
    </citation>
    <scope>NUCLEOTIDE SEQUENCE [LARGE SCALE GENOMIC DNA]</scope>
    <source>
        <tissue evidence="2">Whole aphids</tissue>
    </source>
</reference>
<proteinExistence type="predicted"/>
<protein>
    <submittedName>
        <fullName evidence="2">Uncharacterized protein</fullName>
    </submittedName>
</protein>
<dbReference type="Proteomes" id="UP000475862">
    <property type="component" value="Unassembled WGS sequence"/>
</dbReference>
<sequence>MNRTTRCRWNIILHWRRIIHAVSKDVTVRNFLYELIISCIGYTKSQWNLNNYLVYLIANVIFGLQLKSIVINYVLYQNTNKYYEIYKKPEKYLCLRSILTVIVDCKLLDCNHLSVTVASLCLRVSNTCTDLPVFLQFAQFKLKLNLKDYTNTIMLIKKLITHEQQCQFIH</sequence>
<feature type="non-terminal residue" evidence="2">
    <location>
        <position position="170"/>
    </location>
</feature>
<keyword evidence="1" id="KW-1133">Transmembrane helix</keyword>
<keyword evidence="3" id="KW-1185">Reference proteome</keyword>